<sequence>MFQVGDALLVLRALDAHGAPAAVQRRGEYGDHERGDRAAHGDWYPRGRCDQGRSGGGCAEEQDHGQQDYADDGNFSVGRR</sequence>
<feature type="compositionally biased region" description="Basic and acidic residues" evidence="1">
    <location>
        <begin position="25"/>
        <end position="51"/>
    </location>
</feature>
<accession>A0AB33K8A2</accession>
<evidence type="ECO:0000256" key="1">
    <source>
        <dbReference type="SAM" id="MobiDB-lite"/>
    </source>
</evidence>
<dbReference type="AlphaFoldDB" id="A0AB33K8A2"/>
<dbReference type="EMBL" id="AP035884">
    <property type="protein sequence ID" value="BFP50957.1"/>
    <property type="molecule type" value="Genomic_DNA"/>
</dbReference>
<dbReference type="KEGG" id="stcm:SCMC78_07640"/>
<evidence type="ECO:0000313" key="2">
    <source>
        <dbReference type="EMBL" id="BFP50957.1"/>
    </source>
</evidence>
<proteinExistence type="predicted"/>
<organism evidence="2">
    <name type="scientific">Streptomyces sp. CMC78</name>
    <dbReference type="NCBI Taxonomy" id="3231512"/>
    <lineage>
        <taxon>Bacteria</taxon>
        <taxon>Bacillati</taxon>
        <taxon>Actinomycetota</taxon>
        <taxon>Actinomycetes</taxon>
        <taxon>Kitasatosporales</taxon>
        <taxon>Streptomycetaceae</taxon>
        <taxon>Streptomyces</taxon>
    </lineage>
</organism>
<feature type="region of interest" description="Disordered" evidence="1">
    <location>
        <begin position="22"/>
        <end position="80"/>
    </location>
</feature>
<name>A0AB33K8A2_9ACTN</name>
<reference evidence="2" key="1">
    <citation type="submission" date="2024-07" db="EMBL/GenBank/DDBJ databases">
        <title>Complete genome sequences of cellulolytic bacteria, Kitasatospora sp. CMC57 and Streptomyces sp. CMC78, isolated from Japanese agricultural soil.</title>
        <authorList>
            <person name="Hashimoto T."/>
            <person name="Ito M."/>
            <person name="Iwamoto M."/>
            <person name="Fukahori D."/>
            <person name="Shoda T."/>
            <person name="Sakoda M."/>
            <person name="Morohoshi T."/>
            <person name="Mitsuboshi M."/>
            <person name="Nishizawa T."/>
        </authorList>
    </citation>
    <scope>NUCLEOTIDE SEQUENCE</scope>
    <source>
        <strain evidence="2">CMC78</strain>
    </source>
</reference>
<protein>
    <submittedName>
        <fullName evidence="2">Uncharacterized protein</fullName>
    </submittedName>
</protein>
<gene>
    <name evidence="2" type="ORF">SCMC78_07640</name>
</gene>